<organism evidence="1 2">
    <name type="scientific">Paramuricea clavata</name>
    <name type="common">Red gorgonian</name>
    <name type="synonym">Violescent sea-whip</name>
    <dbReference type="NCBI Taxonomy" id="317549"/>
    <lineage>
        <taxon>Eukaryota</taxon>
        <taxon>Metazoa</taxon>
        <taxon>Cnidaria</taxon>
        <taxon>Anthozoa</taxon>
        <taxon>Octocorallia</taxon>
        <taxon>Malacalcyonacea</taxon>
        <taxon>Plexauridae</taxon>
        <taxon>Paramuricea</taxon>
    </lineage>
</organism>
<dbReference type="Proteomes" id="UP001152795">
    <property type="component" value="Unassembled WGS sequence"/>
</dbReference>
<accession>A0A7D9LXU9</accession>
<dbReference type="OrthoDB" id="5986392at2759"/>
<protein>
    <submittedName>
        <fullName evidence="1">Uncharacterized protein</fullName>
    </submittedName>
</protein>
<dbReference type="AlphaFoldDB" id="A0A7D9LXU9"/>
<gene>
    <name evidence="1" type="ORF">PACLA_8A084626</name>
</gene>
<dbReference type="EMBL" id="CACRXK020027273">
    <property type="protein sequence ID" value="CAB4040803.1"/>
    <property type="molecule type" value="Genomic_DNA"/>
</dbReference>
<keyword evidence="2" id="KW-1185">Reference proteome</keyword>
<feature type="non-terminal residue" evidence="1">
    <location>
        <position position="128"/>
    </location>
</feature>
<evidence type="ECO:0000313" key="1">
    <source>
        <dbReference type="EMBL" id="CAB4040803.1"/>
    </source>
</evidence>
<dbReference type="PROSITE" id="PS51886">
    <property type="entry name" value="TLDC"/>
    <property type="match status" value="1"/>
</dbReference>
<sequence length="128" mass="14561">SLYGSEILNQQLNYIVQLEKWLGDVKSWKLCYRATDNGWAGSTFHSRCDFKKPTVTIIRSRSYIFGAYSDVAFGGSSNYKSSSNAFIFSFVNKDNLPPFKSPVYRYSRNALYTRSTYGPTFGGGYDIH</sequence>
<evidence type="ECO:0000313" key="2">
    <source>
        <dbReference type="Proteomes" id="UP001152795"/>
    </source>
</evidence>
<name>A0A7D9LXU9_PARCT</name>
<proteinExistence type="predicted"/>
<reference evidence="1" key="1">
    <citation type="submission" date="2020-04" db="EMBL/GenBank/DDBJ databases">
        <authorList>
            <person name="Alioto T."/>
            <person name="Alioto T."/>
            <person name="Gomez Garrido J."/>
        </authorList>
    </citation>
    <scope>NUCLEOTIDE SEQUENCE</scope>
    <source>
        <strain evidence="1">A484AB</strain>
    </source>
</reference>
<dbReference type="InterPro" id="IPR006571">
    <property type="entry name" value="TLDc_dom"/>
</dbReference>
<comment type="caution">
    <text evidence="1">The sequence shown here is derived from an EMBL/GenBank/DDBJ whole genome shotgun (WGS) entry which is preliminary data.</text>
</comment>
<dbReference type="Pfam" id="PF07534">
    <property type="entry name" value="TLD"/>
    <property type="match status" value="1"/>
</dbReference>